<evidence type="ECO:0000313" key="2">
    <source>
        <dbReference type="EMBL" id="MBH1790770.1"/>
    </source>
</evidence>
<proteinExistence type="predicted"/>
<evidence type="ECO:0000313" key="1">
    <source>
        <dbReference type="EMBL" id="EKT4092631.1"/>
    </source>
</evidence>
<organism evidence="1 3">
    <name type="scientific">Stenotrophomonas maltophilia</name>
    <name type="common">Pseudomonas maltophilia</name>
    <name type="synonym">Xanthomonas maltophilia</name>
    <dbReference type="NCBI Taxonomy" id="40324"/>
    <lineage>
        <taxon>Bacteria</taxon>
        <taxon>Pseudomonadati</taxon>
        <taxon>Pseudomonadota</taxon>
        <taxon>Gammaproteobacteria</taxon>
        <taxon>Lysobacterales</taxon>
        <taxon>Lysobacteraceae</taxon>
        <taxon>Stenotrophomonas</taxon>
        <taxon>Stenotrophomonas maltophilia group</taxon>
    </lineage>
</organism>
<sequence>MRLEFTHSHIYPGATASLTGEQAELGERATCLVELSDGVVLSTSCLIQGGEIMLFMPDYLTARGAKIPAKDWVLRKDLETGAWKAKSKVAV</sequence>
<dbReference type="EMBL" id="ABLOJW010000010">
    <property type="protein sequence ID" value="EKT4092631.1"/>
    <property type="molecule type" value="Genomic_DNA"/>
</dbReference>
<reference evidence="2" key="1">
    <citation type="submission" date="2020-11" db="EMBL/GenBank/DDBJ databases">
        <title>Enhanced detection system for hospital associated transmission using whole genome sequencing surveillance.</title>
        <authorList>
            <person name="Harrison L.H."/>
            <person name="Van Tyne D."/>
            <person name="Marsh J.W."/>
            <person name="Griffith M.P."/>
            <person name="Snyder D.J."/>
            <person name="Cooper V.S."/>
            <person name="Mustapha M."/>
        </authorList>
    </citation>
    <scope>NUCLEOTIDE SEQUENCE</scope>
    <source>
        <strain evidence="2">STEN00053</strain>
    </source>
</reference>
<dbReference type="EMBL" id="JADUOV010000008">
    <property type="protein sequence ID" value="MBH1790770.1"/>
    <property type="molecule type" value="Genomic_DNA"/>
</dbReference>
<dbReference type="RefSeq" id="WP_032971143.1">
    <property type="nucleotide sequence ID" value="NZ_AP021908.1"/>
</dbReference>
<protein>
    <submittedName>
        <fullName evidence="1">Uncharacterized protein</fullName>
    </submittedName>
</protein>
<name>A0A2R3Q2W1_STEMA</name>
<evidence type="ECO:0000313" key="3">
    <source>
        <dbReference type="Proteomes" id="UP001218208"/>
    </source>
</evidence>
<accession>A0A2R3Q2W1</accession>
<comment type="caution">
    <text evidence="1">The sequence shown here is derived from an EMBL/GenBank/DDBJ whole genome shotgun (WGS) entry which is preliminary data.</text>
</comment>
<gene>
    <name evidence="2" type="ORF">I5V89_12900</name>
    <name evidence="1" type="ORF">QEG23_002151</name>
</gene>
<dbReference type="Proteomes" id="UP001218208">
    <property type="component" value="Unassembled WGS sequence"/>
</dbReference>
<dbReference type="AlphaFoldDB" id="A0A2R3Q2W1"/>
<reference evidence="1" key="2">
    <citation type="submission" date="2022-07" db="EMBL/GenBank/DDBJ databases">
        <authorList>
            <consortium name="DAFM: The Division of Animal and Food Microbiology"/>
        </authorList>
    </citation>
    <scope>NUCLEOTIDE SEQUENCE</scope>
    <source>
        <strain evidence="1">19MO01SH01-2</strain>
    </source>
</reference>
<dbReference type="Proteomes" id="UP000634179">
    <property type="component" value="Unassembled WGS sequence"/>
</dbReference>